<gene>
    <name evidence="2" type="ORF">PGQ11_007024</name>
</gene>
<proteinExistence type="predicted"/>
<dbReference type="EMBL" id="JAPCWZ010000004">
    <property type="protein sequence ID" value="KAK8868446.1"/>
    <property type="molecule type" value="Genomic_DNA"/>
</dbReference>
<keyword evidence="3" id="KW-1185">Reference proteome</keyword>
<evidence type="ECO:0000313" key="3">
    <source>
        <dbReference type="Proteomes" id="UP001390339"/>
    </source>
</evidence>
<evidence type="ECO:0000256" key="1">
    <source>
        <dbReference type="SAM" id="MobiDB-lite"/>
    </source>
</evidence>
<name>A0ABR2IUI3_9PEZI</name>
<evidence type="ECO:0000313" key="2">
    <source>
        <dbReference type="EMBL" id="KAK8868446.1"/>
    </source>
</evidence>
<accession>A0ABR2IUI3</accession>
<organism evidence="2 3">
    <name type="scientific">Apiospora arundinis</name>
    <dbReference type="NCBI Taxonomy" id="335852"/>
    <lineage>
        <taxon>Eukaryota</taxon>
        <taxon>Fungi</taxon>
        <taxon>Dikarya</taxon>
        <taxon>Ascomycota</taxon>
        <taxon>Pezizomycotina</taxon>
        <taxon>Sordariomycetes</taxon>
        <taxon>Xylariomycetidae</taxon>
        <taxon>Amphisphaeriales</taxon>
        <taxon>Apiosporaceae</taxon>
        <taxon>Apiospora</taxon>
    </lineage>
</organism>
<sequence length="378" mass="42373">MASDGGVTEGGAGADLPRSRGSLKRRLSSEPGGGEKRARVSNNKIVNLRDLADRGIIFLGVDYEIDENGQLKLLDSSSGAQRDALWVAFNPAANPKRDLTKLRAFIRSVCDPVPRQLTEVVDRVPGAQAPSHEITTWLRDLIRATSRLHADATIAVIQLRNHLDEPLANHPFLEDAIPSVFDFLERTYGHTIYTSFMHGARMKFDIATLPFFHPEDDRTFVNLMLQGQFTLGTLNSPQNLRQWMWEQTIRATLYAVQVDFTMSLVTRAIILSEGLESANDAMRGTLLGGVQPLEHNLELFFALRRKVGPYLKQKILPCLNPMFTYDVDHIDAHVYITSRLGPMLRHLTTQRGLARRKQMLDVADEEWQVLVPKPDGGA</sequence>
<protein>
    <submittedName>
        <fullName evidence="2">Uncharacterized protein</fullName>
    </submittedName>
</protein>
<reference evidence="2 3" key="1">
    <citation type="journal article" date="2024" name="IMA Fungus">
        <title>Apiospora arundinis, a panoply of carbohydrate-active enzymes and secondary metabolites.</title>
        <authorList>
            <person name="Sorensen T."/>
            <person name="Petersen C."/>
            <person name="Muurmann A.T."/>
            <person name="Christiansen J.V."/>
            <person name="Brundto M.L."/>
            <person name="Overgaard C.K."/>
            <person name="Boysen A.T."/>
            <person name="Wollenberg R.D."/>
            <person name="Larsen T.O."/>
            <person name="Sorensen J.L."/>
            <person name="Nielsen K.L."/>
            <person name="Sondergaard T.E."/>
        </authorList>
    </citation>
    <scope>NUCLEOTIDE SEQUENCE [LARGE SCALE GENOMIC DNA]</scope>
    <source>
        <strain evidence="2 3">AAU 773</strain>
    </source>
</reference>
<comment type="caution">
    <text evidence="2">The sequence shown here is derived from an EMBL/GenBank/DDBJ whole genome shotgun (WGS) entry which is preliminary data.</text>
</comment>
<feature type="region of interest" description="Disordered" evidence="1">
    <location>
        <begin position="1"/>
        <end position="38"/>
    </location>
</feature>
<dbReference type="Proteomes" id="UP001390339">
    <property type="component" value="Unassembled WGS sequence"/>
</dbReference>